<name>A0A916ZG61_9HYPH</name>
<proteinExistence type="predicted"/>
<protein>
    <submittedName>
        <fullName evidence="1">Uncharacterized protein</fullName>
    </submittedName>
</protein>
<dbReference type="AlphaFoldDB" id="A0A916ZG61"/>
<accession>A0A916ZG61</accession>
<dbReference type="EMBL" id="BMIQ01000001">
    <property type="protein sequence ID" value="GGD93680.1"/>
    <property type="molecule type" value="Genomic_DNA"/>
</dbReference>
<gene>
    <name evidence="1" type="ORF">GCM10011390_10540</name>
</gene>
<sequence length="188" mass="19648">MATILLQAAGGALGTLIGGPLGGVVGRALGALGGAAIDNALLSPKRHLEGARLAASRIQDADEGAGIARVYGTARLAGQVIWTTRFEEERSTERRGGKGGASRGASVTTYRYFGNVAIGLCEGPIAGIRRIWADGETAQPTVLFVSLRLKRQFRHQLQCGFLSLVVSHSVQTSPFSSGEGSGMIWRAD</sequence>
<dbReference type="Proteomes" id="UP000644699">
    <property type="component" value="Unassembled WGS sequence"/>
</dbReference>
<organism evidence="1 2">
    <name type="scientific">Aureimonas endophytica</name>
    <dbReference type="NCBI Taxonomy" id="2027858"/>
    <lineage>
        <taxon>Bacteria</taxon>
        <taxon>Pseudomonadati</taxon>
        <taxon>Pseudomonadota</taxon>
        <taxon>Alphaproteobacteria</taxon>
        <taxon>Hyphomicrobiales</taxon>
        <taxon>Aurantimonadaceae</taxon>
        <taxon>Aureimonas</taxon>
    </lineage>
</organism>
<keyword evidence="2" id="KW-1185">Reference proteome</keyword>
<reference evidence="1" key="2">
    <citation type="submission" date="2020-09" db="EMBL/GenBank/DDBJ databases">
        <authorList>
            <person name="Sun Q."/>
            <person name="Zhou Y."/>
        </authorList>
    </citation>
    <scope>NUCLEOTIDE SEQUENCE</scope>
    <source>
        <strain evidence="1">CGMCC 1.15367</strain>
    </source>
</reference>
<evidence type="ECO:0000313" key="1">
    <source>
        <dbReference type="EMBL" id="GGD93680.1"/>
    </source>
</evidence>
<reference evidence="1" key="1">
    <citation type="journal article" date="2014" name="Int. J. Syst. Evol. Microbiol.">
        <title>Complete genome sequence of Corynebacterium casei LMG S-19264T (=DSM 44701T), isolated from a smear-ripened cheese.</title>
        <authorList>
            <consortium name="US DOE Joint Genome Institute (JGI-PGF)"/>
            <person name="Walter F."/>
            <person name="Albersmeier A."/>
            <person name="Kalinowski J."/>
            <person name="Ruckert C."/>
        </authorList>
    </citation>
    <scope>NUCLEOTIDE SEQUENCE</scope>
    <source>
        <strain evidence="1">CGMCC 1.15367</strain>
    </source>
</reference>
<evidence type="ECO:0000313" key="2">
    <source>
        <dbReference type="Proteomes" id="UP000644699"/>
    </source>
</evidence>
<comment type="caution">
    <text evidence="1">The sequence shown here is derived from an EMBL/GenBank/DDBJ whole genome shotgun (WGS) entry which is preliminary data.</text>
</comment>